<name>A0ACB9Y9G6_PLABR</name>
<accession>A0ACB9Y9G6</accession>
<evidence type="ECO:0000313" key="2">
    <source>
        <dbReference type="Proteomes" id="UP001056978"/>
    </source>
</evidence>
<proteinExistence type="predicted"/>
<evidence type="ECO:0000313" key="1">
    <source>
        <dbReference type="EMBL" id="KAI4837981.1"/>
    </source>
</evidence>
<dbReference type="Proteomes" id="UP001056978">
    <property type="component" value="Chromosome 10"/>
</dbReference>
<keyword evidence="2" id="KW-1185">Reference proteome</keyword>
<protein>
    <submittedName>
        <fullName evidence="1">Uncharacterized protein</fullName>
    </submittedName>
</protein>
<comment type="caution">
    <text evidence="1">The sequence shown here is derived from an EMBL/GenBank/DDBJ whole genome shotgun (WGS) entry which is preliminary data.</text>
</comment>
<sequence>MMKFPYIYFLFYCILITINSDEEIYIKLNEYEIKNNFSVRVLKKSSIKCGLEIRDEAEIEMRTFSPGVNIMPQILSDYQYGYAHQKFIVGEHNVSPLNKGLRGMCIGELRRIGILVAGIGKIYYEITLKDYKKKSEINTEL</sequence>
<gene>
    <name evidence="1" type="ORF">MKS88_003402</name>
</gene>
<reference evidence="1" key="1">
    <citation type="submission" date="2022-06" db="EMBL/GenBank/DDBJ databases">
        <title>The First Complete Genome of the Simian Malaria Parasite Plasmodium brasilianum.</title>
        <authorList>
            <person name="Bajic M."/>
            <person name="Ravishankar S."/>
        </authorList>
    </citation>
    <scope>NUCLEOTIDE SEQUENCE</scope>
    <source>
        <strain evidence="1">Bolivian I</strain>
    </source>
</reference>
<dbReference type="EMBL" id="CM043778">
    <property type="protein sequence ID" value="KAI4837981.1"/>
    <property type="molecule type" value="Genomic_DNA"/>
</dbReference>
<organism evidence="1 2">
    <name type="scientific">Plasmodium brasilianum</name>
    <dbReference type="NCBI Taxonomy" id="5824"/>
    <lineage>
        <taxon>Eukaryota</taxon>
        <taxon>Sar</taxon>
        <taxon>Alveolata</taxon>
        <taxon>Apicomplexa</taxon>
        <taxon>Aconoidasida</taxon>
        <taxon>Haemosporida</taxon>
        <taxon>Plasmodiidae</taxon>
        <taxon>Plasmodium</taxon>
        <taxon>Plasmodium (Plasmodium)</taxon>
    </lineage>
</organism>